<accession>A0A6I8M9G1</accession>
<proteinExistence type="predicted"/>
<organism evidence="1 2">
    <name type="scientific">Corynebacterium rouxii</name>
    <dbReference type="NCBI Taxonomy" id="2719119"/>
    <lineage>
        <taxon>Bacteria</taxon>
        <taxon>Bacillati</taxon>
        <taxon>Actinomycetota</taxon>
        <taxon>Actinomycetes</taxon>
        <taxon>Mycobacteriales</taxon>
        <taxon>Corynebacteriaceae</taxon>
        <taxon>Corynebacterium</taxon>
    </lineage>
</organism>
<evidence type="ECO:0000313" key="1">
    <source>
        <dbReference type="EMBL" id="VZH84185.1"/>
    </source>
</evidence>
<dbReference type="Proteomes" id="UP000423525">
    <property type="component" value="Chromosome"/>
</dbReference>
<reference evidence="1 2" key="1">
    <citation type="submission" date="2019-11" db="EMBL/GenBank/DDBJ databases">
        <authorList>
            <person name="Brisse S."/>
        </authorList>
    </citation>
    <scope>NUCLEOTIDE SEQUENCE [LARGE SCALE GENOMIC DNA]</scope>
    <source>
        <strain evidence="1">FRC0190</strain>
    </source>
</reference>
<dbReference type="EMBL" id="LR738855">
    <property type="protein sequence ID" value="VZH84185.1"/>
    <property type="molecule type" value="Genomic_DNA"/>
</dbReference>
<protein>
    <submittedName>
        <fullName evidence="1">Uncharacterized protein</fullName>
    </submittedName>
</protein>
<evidence type="ECO:0000313" key="2">
    <source>
        <dbReference type="Proteomes" id="UP000423525"/>
    </source>
</evidence>
<gene>
    <name evidence="1" type="ORF">FRC0190_00221</name>
</gene>
<name>A0A6I8M9G1_9CORY</name>
<dbReference type="AlphaFoldDB" id="A0A6I8M9G1"/>
<dbReference type="RefSeq" id="WP_155871248.1">
    <property type="nucleotide sequence ID" value="NZ_LR738855.1"/>
</dbReference>
<dbReference type="KEGG" id="crf:FRC0190_00221"/>
<sequence>MGFFDFWVFWVCCPRLVFGVEPVVFAVDEGCDVFIGVSPLVVIEFEYEDDEVDPPECLALFSPVKAVETLKAR</sequence>